<evidence type="ECO:0000313" key="8">
    <source>
        <dbReference type="Proteomes" id="UP001194746"/>
    </source>
</evidence>
<keyword evidence="8" id="KW-1185">Reference proteome</keyword>
<feature type="compositionally biased region" description="Polar residues" evidence="5">
    <location>
        <begin position="211"/>
        <end position="220"/>
    </location>
</feature>
<dbReference type="AlphaFoldDB" id="A0AAD4CXZ6"/>
<gene>
    <name evidence="7" type="ORF">FE257_004395</name>
</gene>
<comment type="caution">
    <text evidence="7">The sequence shown here is derived from an EMBL/GenBank/DDBJ whole genome shotgun (WGS) entry which is preliminary data.</text>
</comment>
<comment type="subcellular location">
    <subcellularLocation>
        <location evidence="1">Membrane</location>
        <topology evidence="1">Single-pass membrane protein</topology>
    </subcellularLocation>
</comment>
<feature type="region of interest" description="Disordered" evidence="5">
    <location>
        <begin position="207"/>
        <end position="264"/>
    </location>
</feature>
<feature type="transmembrane region" description="Helical" evidence="6">
    <location>
        <begin position="176"/>
        <end position="198"/>
    </location>
</feature>
<dbReference type="PANTHER" id="PTHR15549:SF26">
    <property type="entry name" value="AXIAL BUDDING PATTERN PROTEIN 2-RELATED"/>
    <property type="match status" value="1"/>
</dbReference>
<accession>A0AAD4CXZ6</accession>
<evidence type="ECO:0000256" key="3">
    <source>
        <dbReference type="ARBA" id="ARBA00022989"/>
    </source>
</evidence>
<evidence type="ECO:0000256" key="5">
    <source>
        <dbReference type="SAM" id="MobiDB-lite"/>
    </source>
</evidence>
<organism evidence="7 8">
    <name type="scientific">Aspergillus nanangensis</name>
    <dbReference type="NCBI Taxonomy" id="2582783"/>
    <lineage>
        <taxon>Eukaryota</taxon>
        <taxon>Fungi</taxon>
        <taxon>Dikarya</taxon>
        <taxon>Ascomycota</taxon>
        <taxon>Pezizomycotina</taxon>
        <taxon>Eurotiomycetes</taxon>
        <taxon>Eurotiomycetidae</taxon>
        <taxon>Eurotiales</taxon>
        <taxon>Aspergillaceae</taxon>
        <taxon>Aspergillus</taxon>
        <taxon>Aspergillus subgen. Circumdati</taxon>
    </lineage>
</organism>
<protein>
    <submittedName>
        <fullName evidence="7">Uncharacterized protein</fullName>
    </submittedName>
</protein>
<evidence type="ECO:0000256" key="4">
    <source>
        <dbReference type="ARBA" id="ARBA00023136"/>
    </source>
</evidence>
<keyword evidence="3 6" id="KW-1133">Transmembrane helix</keyword>
<dbReference type="InterPro" id="IPR051694">
    <property type="entry name" value="Immunoregulatory_rcpt-like"/>
</dbReference>
<evidence type="ECO:0000256" key="2">
    <source>
        <dbReference type="ARBA" id="ARBA00022692"/>
    </source>
</evidence>
<evidence type="ECO:0000256" key="1">
    <source>
        <dbReference type="ARBA" id="ARBA00004167"/>
    </source>
</evidence>
<keyword evidence="4 6" id="KW-0472">Membrane</keyword>
<dbReference type="GO" id="GO:0016020">
    <property type="term" value="C:membrane"/>
    <property type="evidence" value="ECO:0007669"/>
    <property type="project" value="UniProtKB-SubCell"/>
</dbReference>
<evidence type="ECO:0000256" key="6">
    <source>
        <dbReference type="SAM" id="Phobius"/>
    </source>
</evidence>
<dbReference type="Proteomes" id="UP001194746">
    <property type="component" value="Unassembled WGS sequence"/>
</dbReference>
<dbReference type="EMBL" id="VCAU01000002">
    <property type="protein sequence ID" value="KAF9894774.1"/>
    <property type="molecule type" value="Genomic_DNA"/>
</dbReference>
<reference evidence="7" key="2">
    <citation type="submission" date="2020-02" db="EMBL/GenBank/DDBJ databases">
        <authorList>
            <person name="Gilchrist C.L.M."/>
            <person name="Chooi Y.-H."/>
        </authorList>
    </citation>
    <scope>NUCLEOTIDE SEQUENCE</scope>
    <source>
        <strain evidence="7">MST-FP2251</strain>
    </source>
</reference>
<proteinExistence type="predicted"/>
<keyword evidence="2 6" id="KW-0812">Transmembrane</keyword>
<feature type="region of interest" description="Disordered" evidence="5">
    <location>
        <begin position="131"/>
        <end position="173"/>
    </location>
</feature>
<sequence>MNSDDGGYGPPSGFPIRRNGSCLASEDSCGTTWANFSACCPEGSVCPGKDAPYYNNVCCPSNANCTVPLMESPHCADASWTLYDHTGYFCCLNTQKGFWTTDPKDAVGCSNGYPDGLTANLLVAISSASTSTSTSTSAPTSTSSSTSAAAAATTTTAPNSADTASTGSSSSNAGPIAGGVVGGVAGVAIIIALVWFLLRRRKRAFAAAKSPSDQAQSEAPSQVAGIHEADASDANVALKGRFAPSELGGDQPPVHELPAMTKYS</sequence>
<name>A0AAD4CXZ6_ASPNN</name>
<reference evidence="7" key="1">
    <citation type="journal article" date="2019" name="Beilstein J. Org. Chem.">
        <title>Nanangenines: drimane sesquiterpenoids as the dominant metabolite cohort of a novel Australian fungus, Aspergillus nanangensis.</title>
        <authorList>
            <person name="Lacey H.J."/>
            <person name="Gilchrist C.L.M."/>
            <person name="Crombie A."/>
            <person name="Kalaitzis J.A."/>
            <person name="Vuong D."/>
            <person name="Rutledge P.J."/>
            <person name="Turner P."/>
            <person name="Pitt J.I."/>
            <person name="Lacey E."/>
            <person name="Chooi Y.H."/>
            <person name="Piggott A.M."/>
        </authorList>
    </citation>
    <scope>NUCLEOTIDE SEQUENCE</scope>
    <source>
        <strain evidence="7">MST-FP2251</strain>
    </source>
</reference>
<dbReference type="PANTHER" id="PTHR15549">
    <property type="entry name" value="PAIRED IMMUNOGLOBULIN-LIKE TYPE 2 RECEPTOR"/>
    <property type="match status" value="1"/>
</dbReference>
<evidence type="ECO:0000313" key="7">
    <source>
        <dbReference type="EMBL" id="KAF9894774.1"/>
    </source>
</evidence>
<dbReference type="GO" id="GO:0071944">
    <property type="term" value="C:cell periphery"/>
    <property type="evidence" value="ECO:0007669"/>
    <property type="project" value="UniProtKB-ARBA"/>
</dbReference>